<sequence length="75" mass="8239">MPIFAIQLPDRKLHAPYRAKAGSVDPIIFASTNDPQDALHFKSESAAKDYLLANRGDGLKGQLVQLTDGGYWPIE</sequence>
<organism evidence="1 2">
    <name type="scientific">Cerasicoccus arenae</name>
    <dbReference type="NCBI Taxonomy" id="424488"/>
    <lineage>
        <taxon>Bacteria</taxon>
        <taxon>Pseudomonadati</taxon>
        <taxon>Verrucomicrobiota</taxon>
        <taxon>Opitutia</taxon>
        <taxon>Puniceicoccales</taxon>
        <taxon>Cerasicoccaceae</taxon>
        <taxon>Cerasicoccus</taxon>
    </lineage>
</organism>
<keyword evidence="2" id="KW-1185">Reference proteome</keyword>
<dbReference type="Proteomes" id="UP000642829">
    <property type="component" value="Unassembled WGS sequence"/>
</dbReference>
<dbReference type="AlphaFoldDB" id="A0A8J3DC69"/>
<comment type="caution">
    <text evidence="1">The sequence shown here is derived from an EMBL/GenBank/DDBJ whole genome shotgun (WGS) entry which is preliminary data.</text>
</comment>
<evidence type="ECO:0000313" key="2">
    <source>
        <dbReference type="Proteomes" id="UP000642829"/>
    </source>
</evidence>
<reference evidence="1" key="1">
    <citation type="journal article" date="2014" name="Int. J. Syst. Evol. Microbiol.">
        <title>Complete genome sequence of Corynebacterium casei LMG S-19264T (=DSM 44701T), isolated from a smear-ripened cheese.</title>
        <authorList>
            <consortium name="US DOE Joint Genome Institute (JGI-PGF)"/>
            <person name="Walter F."/>
            <person name="Albersmeier A."/>
            <person name="Kalinowski J."/>
            <person name="Ruckert C."/>
        </authorList>
    </citation>
    <scope>NUCLEOTIDE SEQUENCE</scope>
    <source>
        <strain evidence="1">KCTC 12870</strain>
    </source>
</reference>
<dbReference type="EMBL" id="BMXG01000019">
    <property type="protein sequence ID" value="GHC08461.1"/>
    <property type="molecule type" value="Genomic_DNA"/>
</dbReference>
<reference evidence="1" key="2">
    <citation type="submission" date="2020-09" db="EMBL/GenBank/DDBJ databases">
        <authorList>
            <person name="Sun Q."/>
            <person name="Kim S."/>
        </authorList>
    </citation>
    <scope>NUCLEOTIDE SEQUENCE</scope>
    <source>
        <strain evidence="1">KCTC 12870</strain>
    </source>
</reference>
<accession>A0A8J3DC69</accession>
<dbReference type="RefSeq" id="WP_189516153.1">
    <property type="nucleotide sequence ID" value="NZ_BMXG01000019.1"/>
</dbReference>
<gene>
    <name evidence="1" type="ORF">GCM10007047_27190</name>
</gene>
<evidence type="ECO:0000313" key="1">
    <source>
        <dbReference type="EMBL" id="GHC08461.1"/>
    </source>
</evidence>
<proteinExistence type="predicted"/>
<protein>
    <submittedName>
        <fullName evidence="1">Uncharacterized protein</fullName>
    </submittedName>
</protein>
<name>A0A8J3DC69_9BACT</name>